<dbReference type="AlphaFoldDB" id="C9ZY96"/>
<evidence type="ECO:0000313" key="2">
    <source>
        <dbReference type="Proteomes" id="UP000002316"/>
    </source>
</evidence>
<dbReference type="RefSeq" id="XP_011776661.1">
    <property type="nucleotide sequence ID" value="XM_011778359.1"/>
</dbReference>
<dbReference type="VEuPathDB" id="TriTrypDB:Tbg972.9.4710"/>
<organism evidence="1 2">
    <name type="scientific">Trypanosoma brucei gambiense (strain MHOM/CI/86/DAL972)</name>
    <dbReference type="NCBI Taxonomy" id="679716"/>
    <lineage>
        <taxon>Eukaryota</taxon>
        <taxon>Discoba</taxon>
        <taxon>Euglenozoa</taxon>
        <taxon>Kinetoplastea</taxon>
        <taxon>Metakinetoplastina</taxon>
        <taxon>Trypanosomatida</taxon>
        <taxon>Trypanosomatidae</taxon>
        <taxon>Trypanosoma</taxon>
    </lineage>
</organism>
<proteinExistence type="predicted"/>
<accession>C9ZY96</accession>
<dbReference type="KEGG" id="tbg:TbgDal_IX4710"/>
<dbReference type="Proteomes" id="UP000002316">
    <property type="component" value="Chromosome 9"/>
</dbReference>
<reference evidence="2" key="1">
    <citation type="journal article" date="2010" name="PLoS Negl. Trop. Dis.">
        <title>The genome sequence of Trypanosoma brucei gambiense, causative agent of chronic human african trypanosomiasis.</title>
        <authorList>
            <person name="Jackson A.P."/>
            <person name="Sanders M."/>
            <person name="Berry A."/>
            <person name="McQuillan J."/>
            <person name="Aslett M.A."/>
            <person name="Quail M.A."/>
            <person name="Chukualim B."/>
            <person name="Capewell P."/>
            <person name="MacLeod A."/>
            <person name="Melville S.E."/>
            <person name="Gibson W."/>
            <person name="Barry J.D."/>
            <person name="Berriman M."/>
            <person name="Hertz-Fowler C."/>
        </authorList>
    </citation>
    <scope>NUCLEOTIDE SEQUENCE [LARGE SCALE GENOMIC DNA]</scope>
    <source>
        <strain evidence="2">MHOM/CI/86/DAL972</strain>
    </source>
</reference>
<gene>
    <name evidence="1" type="ORF">TbgDal_IX4710</name>
</gene>
<dbReference type="OrthoDB" id="272803at2759"/>
<dbReference type="GeneID" id="23860488"/>
<evidence type="ECO:0000313" key="1">
    <source>
        <dbReference type="EMBL" id="CBH14395.1"/>
    </source>
</evidence>
<dbReference type="EMBL" id="FN554972">
    <property type="protein sequence ID" value="CBH14395.1"/>
    <property type="molecule type" value="Genomic_DNA"/>
</dbReference>
<name>C9ZY96_TRYB9</name>
<sequence length="133" mass="15353">MCSMVSWFWTTPSASTPMEVHPVLSLEERARRVTADDLARVTPSDVQRVKQRLTKEDLHRAMRIMLEDDRYQEVMMVAPSTSLRKASDGLDSTHRHCFTSLARRNMLAFYNVLPHITESHLKEVYALFEGVSE</sequence>
<protein>
    <submittedName>
        <fullName evidence="1">Uncharacterized protein</fullName>
    </submittedName>
</protein>